<name>A0ABQ2HJM9_9BACT</name>
<proteinExistence type="predicted"/>
<dbReference type="Proteomes" id="UP000632339">
    <property type="component" value="Unassembled WGS sequence"/>
</dbReference>
<dbReference type="Gene3D" id="1.20.1710.10">
    <property type="entry name" value="IpaD-like"/>
    <property type="match status" value="1"/>
</dbReference>
<evidence type="ECO:0000313" key="2">
    <source>
        <dbReference type="Proteomes" id="UP000632339"/>
    </source>
</evidence>
<comment type="caution">
    <text evidence="1">The sequence shown here is derived from an EMBL/GenBank/DDBJ whole genome shotgun (WGS) entry which is preliminary data.</text>
</comment>
<reference evidence="2" key="1">
    <citation type="journal article" date="2019" name="Int. J. Syst. Evol. Microbiol.">
        <title>The Global Catalogue of Microorganisms (GCM) 10K type strain sequencing project: providing services to taxonomists for standard genome sequencing and annotation.</title>
        <authorList>
            <consortium name="The Broad Institute Genomics Platform"/>
            <consortium name="The Broad Institute Genome Sequencing Center for Infectious Disease"/>
            <person name="Wu L."/>
            <person name="Ma J."/>
        </authorList>
    </citation>
    <scope>NUCLEOTIDE SEQUENCE [LARGE SCALE GENOMIC DNA]</scope>
    <source>
        <strain evidence="2">CGMCC 1.6375</strain>
    </source>
</reference>
<dbReference type="InterPro" id="IPR036708">
    <property type="entry name" value="BipD-like_sf"/>
</dbReference>
<organism evidence="1 2">
    <name type="scientific">Dyadobacter beijingensis</name>
    <dbReference type="NCBI Taxonomy" id="365489"/>
    <lineage>
        <taxon>Bacteria</taxon>
        <taxon>Pseudomonadati</taxon>
        <taxon>Bacteroidota</taxon>
        <taxon>Cytophagia</taxon>
        <taxon>Cytophagales</taxon>
        <taxon>Spirosomataceae</taxon>
        <taxon>Dyadobacter</taxon>
    </lineage>
</organism>
<sequence>MSKLPIGVVLRQIFDEKAITPSHLMATLGKSKPAVYNNFKRTEMDNEEIANWAKALGVSSEEIVKRWKGDSDKGSVPGDSAYLATYLARLEEHFKQLNEQLRVQQEQFNAQLAMKDRQLEGMQRTVDVLLGKYNPAADRSKEFTFLQVA</sequence>
<dbReference type="RefSeq" id="WP_019942597.1">
    <property type="nucleotide sequence ID" value="NZ_BMLI01000001.1"/>
</dbReference>
<protein>
    <recommendedName>
        <fullName evidence="3">HTH cro/C1-type domain-containing protein</fullName>
    </recommendedName>
</protein>
<evidence type="ECO:0008006" key="3">
    <source>
        <dbReference type="Google" id="ProtNLM"/>
    </source>
</evidence>
<keyword evidence="2" id="KW-1185">Reference proteome</keyword>
<accession>A0ABQ2HJM9</accession>
<evidence type="ECO:0000313" key="1">
    <source>
        <dbReference type="EMBL" id="GGM82090.1"/>
    </source>
</evidence>
<dbReference type="EMBL" id="BMLI01000001">
    <property type="protein sequence ID" value="GGM82090.1"/>
    <property type="molecule type" value="Genomic_DNA"/>
</dbReference>
<gene>
    <name evidence="1" type="ORF">GCM10010967_12250</name>
</gene>